<protein>
    <submittedName>
        <fullName evidence="1">Uncharacterized protein</fullName>
    </submittedName>
</protein>
<name>A0ABS1PBG2_9ACTN</name>
<dbReference type="Proteomes" id="UP000621386">
    <property type="component" value="Unassembled WGS sequence"/>
</dbReference>
<accession>A0ABS1PBG2</accession>
<proteinExistence type="predicted"/>
<comment type="caution">
    <text evidence="1">The sequence shown here is derived from an EMBL/GenBank/DDBJ whole genome shotgun (WGS) entry which is preliminary data.</text>
</comment>
<evidence type="ECO:0000313" key="2">
    <source>
        <dbReference type="Proteomes" id="UP000621386"/>
    </source>
</evidence>
<organism evidence="1 2">
    <name type="scientific">Streptomyces musisoli</name>
    <dbReference type="NCBI Taxonomy" id="2802280"/>
    <lineage>
        <taxon>Bacteria</taxon>
        <taxon>Bacillati</taxon>
        <taxon>Actinomycetota</taxon>
        <taxon>Actinomycetes</taxon>
        <taxon>Kitasatosporales</taxon>
        <taxon>Streptomycetaceae</taxon>
        <taxon>Streptomyces</taxon>
    </lineage>
</organism>
<dbReference type="RefSeq" id="WP_201826131.1">
    <property type="nucleotide sequence ID" value="NZ_JAERRH010000023.1"/>
</dbReference>
<evidence type="ECO:0000313" key="1">
    <source>
        <dbReference type="EMBL" id="MBL1109726.1"/>
    </source>
</evidence>
<reference evidence="1 2" key="1">
    <citation type="submission" date="2021-01" db="EMBL/GenBank/DDBJ databases">
        <title>WGS of actinomycetes isolated from Thailand.</title>
        <authorList>
            <person name="Thawai C."/>
        </authorList>
    </citation>
    <scope>NUCLEOTIDE SEQUENCE [LARGE SCALE GENOMIC DNA]</scope>
    <source>
        <strain evidence="1 2">CH5-8</strain>
    </source>
</reference>
<keyword evidence="2" id="KW-1185">Reference proteome</keyword>
<sequence length="102" mass="11042">MNHQEAREELAEAVADIKHTAPGVDGPLWRDIGTPDLTLAVEDLVHSTAPDEQEGMARRVSEAFVVHPGQLYAHGIDNLAFGTAILSLRLALAHLDSAQRPE</sequence>
<dbReference type="EMBL" id="JAERRH010000023">
    <property type="protein sequence ID" value="MBL1109726.1"/>
    <property type="molecule type" value="Genomic_DNA"/>
</dbReference>
<gene>
    <name evidence="1" type="ORF">JK361_34985</name>
</gene>